<evidence type="ECO:0000313" key="3">
    <source>
        <dbReference type="EMBL" id="WNH52803.1"/>
    </source>
</evidence>
<dbReference type="EMBL" id="CP115541">
    <property type="protein sequence ID" value="WNH52803.1"/>
    <property type="molecule type" value="Genomic_DNA"/>
</dbReference>
<sequence>MAGGSHAGGERRSACSLGERRFRRYDLMSSALTAKTRLAAALGADRAFATARAQLAPVLARAHEVTRPSRNRKLARDWGSGNAIAGMDARQLRDQARHLERDLDLADNALNVLVQNTVGSGIDVLSAPRLPGQAINRELALQLDELWDEWWDAPEVTGTHDYGMCQQLLARSWFRDGDAFYQDLIGPVQYLEHGTGVPYSIEMLEADLVPLDFNDPARNISQGVECNGWGKPIAYHVFKRHPGDPTGSRTETKRVSAEFMHRIALVKRLHQVRGLSVFASAMSRFEDVKDYEESERIAAKVAASMTFQIKKGSGEAYSGDLGGNALIQDGVPVRELRLAPGAIYDDLLPGESIESLGTDRPNPNAATWRKEQLRAAAGGIGVSYSSLSLDYNGTYSAQRQELVEKWGSYLMLAERFIALSVRPQRVRFVQACVLAGRVKLPRGWTLRNLAASTYVRPVMPWIDPLKEAYARGEAEDRGWVSPQQNTLQYGNNPVEVLRQREDWQEQNRDLMPPASTTSAEARARVVASLQHDLSRSE</sequence>
<keyword evidence="1" id="KW-0175">Coiled coil</keyword>
<dbReference type="RefSeq" id="WP_311191986.1">
    <property type="nucleotide sequence ID" value="NZ_CP115541.1"/>
</dbReference>
<evidence type="ECO:0000256" key="2">
    <source>
        <dbReference type="SAM" id="MobiDB-lite"/>
    </source>
</evidence>
<keyword evidence="4" id="KW-1185">Reference proteome</keyword>
<name>A0ABY9YQ09_9GAMM</name>
<evidence type="ECO:0000256" key="1">
    <source>
        <dbReference type="SAM" id="Coils"/>
    </source>
</evidence>
<dbReference type="Proteomes" id="UP001302072">
    <property type="component" value="Chromosome"/>
</dbReference>
<feature type="region of interest" description="Disordered" evidence="2">
    <location>
        <begin position="501"/>
        <end position="520"/>
    </location>
</feature>
<protein>
    <submittedName>
        <fullName evidence="3">Phage portal protein</fullName>
    </submittedName>
</protein>
<dbReference type="NCBIfam" id="TIGR01539">
    <property type="entry name" value="portal_lambda"/>
    <property type="match status" value="1"/>
</dbReference>
<proteinExistence type="predicted"/>
<dbReference type="Pfam" id="PF05136">
    <property type="entry name" value="Phage_portal_2"/>
    <property type="match status" value="1"/>
</dbReference>
<dbReference type="InterPro" id="IPR006429">
    <property type="entry name" value="Phage_lambda_portal"/>
</dbReference>
<feature type="coiled-coil region" evidence="1">
    <location>
        <begin position="89"/>
        <end position="116"/>
    </location>
</feature>
<accession>A0ABY9YQ09</accession>
<gene>
    <name evidence="3" type="ORF">PDM29_00595</name>
</gene>
<evidence type="ECO:0000313" key="4">
    <source>
        <dbReference type="Proteomes" id="UP001302072"/>
    </source>
</evidence>
<reference evidence="3 4" key="1">
    <citation type="submission" date="2022-12" db="EMBL/GenBank/DDBJ databases">
        <title>Two new species, Stenotrophomonas aracearum and Stenotrophomonas oahuensis, isolated from Anthurium (Araceae family) in Hawaii.</title>
        <authorList>
            <person name="Chunag S.C."/>
            <person name="Dobhal S."/>
            <person name="Alvarez A."/>
            <person name="Arif M."/>
        </authorList>
    </citation>
    <scope>NUCLEOTIDE SEQUENCE [LARGE SCALE GENOMIC DNA]</scope>
    <source>
        <strain evidence="3 4">A5586</strain>
    </source>
</reference>
<organism evidence="3 4">
    <name type="scientific">Stenotrophomonas oahuensis</name>
    <dbReference type="NCBI Taxonomy" id="3003271"/>
    <lineage>
        <taxon>Bacteria</taxon>
        <taxon>Pseudomonadati</taxon>
        <taxon>Pseudomonadota</taxon>
        <taxon>Gammaproteobacteria</taxon>
        <taxon>Lysobacterales</taxon>
        <taxon>Lysobacteraceae</taxon>
        <taxon>Stenotrophomonas</taxon>
    </lineage>
</organism>